<evidence type="ECO:0000313" key="2">
    <source>
        <dbReference type="Proteomes" id="UP000272942"/>
    </source>
</evidence>
<dbReference type="WBParaSite" id="ECPE_0000930001-mRNA-1">
    <property type="protein sequence ID" value="ECPE_0000930001-mRNA-1"/>
    <property type="gene ID" value="ECPE_0000930001"/>
</dbReference>
<reference evidence="1 2" key="2">
    <citation type="submission" date="2018-11" db="EMBL/GenBank/DDBJ databases">
        <authorList>
            <consortium name="Pathogen Informatics"/>
        </authorList>
    </citation>
    <scope>NUCLEOTIDE SEQUENCE [LARGE SCALE GENOMIC DNA]</scope>
    <source>
        <strain evidence="1 2">Egypt</strain>
    </source>
</reference>
<reference evidence="3" key="1">
    <citation type="submission" date="2016-06" db="UniProtKB">
        <authorList>
            <consortium name="WormBaseParasite"/>
        </authorList>
    </citation>
    <scope>IDENTIFICATION</scope>
</reference>
<name>A0A183AQN7_9TREM</name>
<evidence type="ECO:0000313" key="1">
    <source>
        <dbReference type="EMBL" id="VDP85089.1"/>
    </source>
</evidence>
<proteinExistence type="predicted"/>
<accession>A0A183AQN7</accession>
<dbReference type="Proteomes" id="UP000272942">
    <property type="component" value="Unassembled WGS sequence"/>
</dbReference>
<gene>
    <name evidence="1" type="ORF">ECPE_LOCUS9272</name>
</gene>
<dbReference type="OrthoDB" id="6157693at2759"/>
<dbReference type="EMBL" id="UZAN01047155">
    <property type="protein sequence ID" value="VDP85089.1"/>
    <property type="molecule type" value="Genomic_DNA"/>
</dbReference>
<organism evidence="3">
    <name type="scientific">Echinostoma caproni</name>
    <dbReference type="NCBI Taxonomy" id="27848"/>
    <lineage>
        <taxon>Eukaryota</taxon>
        <taxon>Metazoa</taxon>
        <taxon>Spiralia</taxon>
        <taxon>Lophotrochozoa</taxon>
        <taxon>Platyhelminthes</taxon>
        <taxon>Trematoda</taxon>
        <taxon>Digenea</taxon>
        <taxon>Plagiorchiida</taxon>
        <taxon>Echinostomata</taxon>
        <taxon>Echinostomatoidea</taxon>
        <taxon>Echinostomatidae</taxon>
        <taxon>Echinostoma</taxon>
    </lineage>
</organism>
<evidence type="ECO:0000313" key="3">
    <source>
        <dbReference type="WBParaSite" id="ECPE_0000930001-mRNA-1"/>
    </source>
</evidence>
<protein>
    <submittedName>
        <fullName evidence="3">DDE-1 domain-containing protein</fullName>
    </submittedName>
</protein>
<dbReference type="AlphaFoldDB" id="A0A183AQN7"/>
<sequence length="124" mass="14371">MTSRLPKVGFALGQTDMVFNRTKAIWSFKCSFRKHLLEYVLSLIEDDQRLMKAEVDILMAMHLVTKAWVSVHPRVLINAFMKAGFKSTLIQPVMQPPEDKCDLIEDFTQYVSIDDRLFEEEIAC</sequence>
<keyword evidence="2" id="KW-1185">Reference proteome</keyword>